<dbReference type="Proteomes" id="UP000197138">
    <property type="component" value="Unassembled WGS sequence"/>
</dbReference>
<dbReference type="GO" id="GO:0035251">
    <property type="term" value="F:UDP-glucosyltransferase activity"/>
    <property type="evidence" value="ECO:0007669"/>
    <property type="project" value="InterPro"/>
</dbReference>
<reference evidence="6" key="2">
    <citation type="submission" date="2017-06" db="EMBL/GenBank/DDBJ databases">
        <title>The pomegranate genome and the genomics of punicalagin biosynthesis.</title>
        <authorList>
            <person name="Xu C."/>
        </authorList>
    </citation>
    <scope>NUCLEOTIDE SEQUENCE [LARGE SCALE GENOMIC DNA]</scope>
    <source>
        <tissue evidence="6">Fresh leaf</tissue>
    </source>
</reference>
<evidence type="ECO:0000313" key="7">
    <source>
        <dbReference type="Proteomes" id="UP000197138"/>
    </source>
</evidence>
<evidence type="ECO:0000313" key="6">
    <source>
        <dbReference type="EMBL" id="OWM74779.1"/>
    </source>
</evidence>
<reference evidence="7" key="1">
    <citation type="journal article" date="2017" name="Plant J.">
        <title>The pomegranate (Punica granatum L.) genome and the genomics of punicalagin biosynthesis.</title>
        <authorList>
            <person name="Qin G."/>
            <person name="Xu C."/>
            <person name="Ming R."/>
            <person name="Tang H."/>
            <person name="Guyot R."/>
            <person name="Kramer E.M."/>
            <person name="Hu Y."/>
            <person name="Yi X."/>
            <person name="Qi Y."/>
            <person name="Xu X."/>
            <person name="Gao Z."/>
            <person name="Pan H."/>
            <person name="Jian J."/>
            <person name="Tian Y."/>
            <person name="Yue Z."/>
            <person name="Xu Y."/>
        </authorList>
    </citation>
    <scope>NUCLEOTIDE SEQUENCE [LARGE SCALE GENOMIC DNA]</scope>
    <source>
        <strain evidence="7">cv. Dabenzi</strain>
    </source>
</reference>
<reference evidence="8" key="3">
    <citation type="journal article" date="2020" name="Plant Biotechnol. J.">
        <title>The pomegranate (Punica granatum L.) draft genome dissects genetic divergence between soft- and hard-seeded cultivars.</title>
        <authorList>
            <person name="Luo X."/>
            <person name="Li H."/>
            <person name="Wu Z."/>
            <person name="Yao W."/>
            <person name="Zhao P."/>
            <person name="Cao D."/>
            <person name="Yu H."/>
            <person name="Li K."/>
            <person name="Poudel K."/>
            <person name="Zhao D."/>
            <person name="Zhang F."/>
            <person name="Xia X."/>
            <person name="Chen L."/>
            <person name="Wang Q."/>
            <person name="Jing D."/>
            <person name="Cao S."/>
        </authorList>
    </citation>
    <scope>NUCLEOTIDE SEQUENCE [LARGE SCALE GENOMIC DNA]</scope>
</reference>
<dbReference type="Proteomes" id="UP000515151">
    <property type="component" value="Chromosome 7"/>
</dbReference>
<evidence type="ECO:0000256" key="3">
    <source>
        <dbReference type="ARBA" id="ARBA00022679"/>
    </source>
</evidence>
<dbReference type="CDD" id="cd03784">
    <property type="entry name" value="GT1_Gtf-like"/>
    <property type="match status" value="1"/>
</dbReference>
<evidence type="ECO:0000256" key="4">
    <source>
        <dbReference type="RuleBase" id="RU003718"/>
    </source>
</evidence>
<sequence>MSRTVTHLDSMSAPHVALLPSSGMGHLMPFLRLAAALLAKEVRVMLITAHPMVSEAENEALSSFLSAFDKVTSERLDLLRIDPEQSMATDDPFYRHIDLIRCSSHLLSPLLSSASPPLSAIMTDMSLVSAVLPVTRALAIPNYVLFTSSARMLTLFVSSHRIFNWKVMAEETDEVQIPGQEPMPIRWIPSSFLQDENDFLRNYLVENGRSMMESEGILINTFEDFEHDTLKALNDGKVISTLPQLIPIGPLPPLDHETGIGLAWLDDQLSQSVVYVSFGSRTAISRNQMRELGEGLLSSGFRFLWVVKDKKVDRDDGEELDMVVGRELMTRLRERGLVMKSWVAQNEILRHHAIGGFVTHCGWNSIVEAIWNGVPILAWPQHGDQKINSSLVLRSGIGIWEERWGWPITEPAVKAEKIAARIKEMMCNELLRSRARAMKEAARNAIAIDGSSTKGLMELIGLWKNEGT</sequence>
<dbReference type="RefSeq" id="XP_031405727.1">
    <property type="nucleotide sequence ID" value="XM_031549867.1"/>
</dbReference>
<reference evidence="9" key="4">
    <citation type="submission" date="2025-04" db="UniProtKB">
        <authorList>
            <consortium name="RefSeq"/>
        </authorList>
    </citation>
    <scope>IDENTIFICATION</scope>
    <source>
        <tissue evidence="9">Leaf</tissue>
    </source>
</reference>
<dbReference type="OrthoDB" id="5835829at2759"/>
<dbReference type="PANTHER" id="PTHR48048">
    <property type="entry name" value="GLYCOSYLTRANSFERASE"/>
    <property type="match status" value="1"/>
</dbReference>
<keyword evidence="2 4" id="KW-0328">Glycosyltransferase</keyword>
<dbReference type="Gene3D" id="3.40.50.2000">
    <property type="entry name" value="Glycogen Phosphorylase B"/>
    <property type="match status" value="2"/>
</dbReference>
<dbReference type="GeneID" id="116214463"/>
<accession>A0A218WQK4</accession>
<name>A0A218WQK4_PUNGR</name>
<proteinExistence type="inferred from homology"/>
<dbReference type="InterPro" id="IPR002213">
    <property type="entry name" value="UDP_glucos_trans"/>
</dbReference>
<dbReference type="EC" id="2.4.1.-" evidence="5"/>
<dbReference type="SUPFAM" id="SSF53756">
    <property type="entry name" value="UDP-Glycosyltransferase/glycogen phosphorylase"/>
    <property type="match status" value="1"/>
</dbReference>
<dbReference type="InterPro" id="IPR035595">
    <property type="entry name" value="UDP_glycos_trans_CS"/>
</dbReference>
<evidence type="ECO:0000256" key="5">
    <source>
        <dbReference type="RuleBase" id="RU362057"/>
    </source>
</evidence>
<dbReference type="FunFam" id="3.40.50.2000:FF:000060">
    <property type="entry name" value="Glycosyltransferase"/>
    <property type="match status" value="1"/>
</dbReference>
<organism evidence="6 7">
    <name type="scientific">Punica granatum</name>
    <name type="common">Pomegranate</name>
    <dbReference type="NCBI Taxonomy" id="22663"/>
    <lineage>
        <taxon>Eukaryota</taxon>
        <taxon>Viridiplantae</taxon>
        <taxon>Streptophyta</taxon>
        <taxon>Embryophyta</taxon>
        <taxon>Tracheophyta</taxon>
        <taxon>Spermatophyta</taxon>
        <taxon>Magnoliopsida</taxon>
        <taxon>eudicotyledons</taxon>
        <taxon>Gunneridae</taxon>
        <taxon>Pentapetalae</taxon>
        <taxon>rosids</taxon>
        <taxon>malvids</taxon>
        <taxon>Myrtales</taxon>
        <taxon>Lythraceae</taxon>
        <taxon>Punica</taxon>
    </lineage>
</organism>
<dbReference type="PROSITE" id="PS00375">
    <property type="entry name" value="UDPGT"/>
    <property type="match status" value="1"/>
</dbReference>
<protein>
    <recommendedName>
        <fullName evidence="5">Glycosyltransferase</fullName>
        <ecNumber evidence="5">2.4.1.-</ecNumber>
    </recommendedName>
</protein>
<evidence type="ECO:0000313" key="8">
    <source>
        <dbReference type="Proteomes" id="UP000515151"/>
    </source>
</evidence>
<dbReference type="EMBL" id="MTKT01003433">
    <property type="protein sequence ID" value="OWM74779.1"/>
    <property type="molecule type" value="Genomic_DNA"/>
</dbReference>
<keyword evidence="8" id="KW-1185">Reference proteome</keyword>
<gene>
    <name evidence="9" type="primary">LOC116214463</name>
    <name evidence="6" type="ORF">CDL15_Pgr004546</name>
</gene>
<dbReference type="PANTHER" id="PTHR48048:SF76">
    <property type="entry name" value="UDP-GLYCOSYLTRANSFERASE 708D1-LIKE"/>
    <property type="match status" value="1"/>
</dbReference>
<evidence type="ECO:0000313" key="9">
    <source>
        <dbReference type="RefSeq" id="XP_031405727.1"/>
    </source>
</evidence>
<dbReference type="InterPro" id="IPR050481">
    <property type="entry name" value="UDP-glycosyltransf_plant"/>
</dbReference>
<dbReference type="AlphaFoldDB" id="A0A218WQK4"/>
<comment type="similarity">
    <text evidence="1 4">Belongs to the UDP-glycosyltransferase family.</text>
</comment>
<evidence type="ECO:0000256" key="2">
    <source>
        <dbReference type="ARBA" id="ARBA00022676"/>
    </source>
</evidence>
<evidence type="ECO:0000256" key="1">
    <source>
        <dbReference type="ARBA" id="ARBA00009995"/>
    </source>
</evidence>
<dbReference type="Pfam" id="PF00201">
    <property type="entry name" value="UDPGT"/>
    <property type="match status" value="1"/>
</dbReference>
<keyword evidence="3 4" id="KW-0808">Transferase</keyword>